<name>A0ABX7YVT1_9GAMM</name>
<accession>A0ABX7YVT1</accession>
<evidence type="ECO:0000256" key="1">
    <source>
        <dbReference type="SAM" id="Phobius"/>
    </source>
</evidence>
<dbReference type="Pfam" id="PF04474">
    <property type="entry name" value="DUF554"/>
    <property type="match status" value="1"/>
</dbReference>
<keyword evidence="1" id="KW-0472">Membrane</keyword>
<dbReference type="RefSeq" id="WP_212595803.1">
    <property type="nucleotide sequence ID" value="NZ_CP073587.1"/>
</dbReference>
<dbReference type="EMBL" id="CP073587">
    <property type="protein sequence ID" value="QUN06794.1"/>
    <property type="molecule type" value="Genomic_DNA"/>
</dbReference>
<keyword evidence="1" id="KW-0812">Transmembrane</keyword>
<organism evidence="2 3">
    <name type="scientific">Shewanella yunxiaonensis</name>
    <dbReference type="NCBI Taxonomy" id="2829809"/>
    <lineage>
        <taxon>Bacteria</taxon>
        <taxon>Pseudomonadati</taxon>
        <taxon>Pseudomonadota</taxon>
        <taxon>Gammaproteobacteria</taxon>
        <taxon>Alteromonadales</taxon>
        <taxon>Shewanellaceae</taxon>
        <taxon>Shewanella</taxon>
    </lineage>
</organism>
<dbReference type="InterPro" id="IPR007563">
    <property type="entry name" value="DUF554"/>
</dbReference>
<dbReference type="Proteomes" id="UP000679575">
    <property type="component" value="Chromosome"/>
</dbReference>
<proteinExistence type="predicted"/>
<dbReference type="PANTHER" id="PTHR36111">
    <property type="entry name" value="INNER MEMBRANE PROTEIN-RELATED"/>
    <property type="match status" value="1"/>
</dbReference>
<sequence>MMIGPMINSCAIIVGGLLGASLCKFIPKRLQHGLPATFALASVAIGISMIIKGHNMPVVVMSLILGTAIGELFYFEAGVTKVAAIIQQKINRFLPMPRGLGKTEFSQQFTALIVLFGASGLGVIGAITEGLNGDYKLLLVKSMMDLVTAMIFAIALGPGVVMIAIVQFGVQASLFLLAKPIQPYMDAIAYADFSAVGGIIMLAIGLRIAKIMNFSVVNFLPALLLVLPFSHLWRHVFPS</sequence>
<protein>
    <submittedName>
        <fullName evidence="2">DUF554 domain-containing protein</fullName>
    </submittedName>
</protein>
<feature type="transmembrane region" description="Helical" evidence="1">
    <location>
        <begin position="188"/>
        <end position="209"/>
    </location>
</feature>
<reference evidence="2 3" key="1">
    <citation type="submission" date="2021-04" db="EMBL/GenBank/DDBJ databases">
        <title>Novel species identification of genus Shewanella.</title>
        <authorList>
            <person name="Liu G."/>
        </authorList>
    </citation>
    <scope>NUCLEOTIDE SEQUENCE [LARGE SCALE GENOMIC DNA]</scope>
    <source>
        <strain evidence="2 3">FJAT-54481</strain>
    </source>
</reference>
<feature type="transmembrane region" description="Helical" evidence="1">
    <location>
        <begin position="143"/>
        <end position="168"/>
    </location>
</feature>
<feature type="transmembrane region" description="Helical" evidence="1">
    <location>
        <begin position="216"/>
        <end position="233"/>
    </location>
</feature>
<dbReference type="PANTHER" id="PTHR36111:SF2">
    <property type="entry name" value="INNER MEMBRANE PROTEIN"/>
    <property type="match status" value="1"/>
</dbReference>
<evidence type="ECO:0000313" key="3">
    <source>
        <dbReference type="Proteomes" id="UP000679575"/>
    </source>
</evidence>
<evidence type="ECO:0000313" key="2">
    <source>
        <dbReference type="EMBL" id="QUN06794.1"/>
    </source>
</evidence>
<keyword evidence="1" id="KW-1133">Transmembrane helix</keyword>
<keyword evidence="3" id="KW-1185">Reference proteome</keyword>
<gene>
    <name evidence="2" type="ORF">KDN34_04910</name>
</gene>
<feature type="transmembrane region" description="Helical" evidence="1">
    <location>
        <begin position="109"/>
        <end position="131"/>
    </location>
</feature>
<feature type="transmembrane region" description="Helical" evidence="1">
    <location>
        <begin position="33"/>
        <end position="51"/>
    </location>
</feature>